<evidence type="ECO:0000313" key="1">
    <source>
        <dbReference type="EMBL" id="KAJ5385894.1"/>
    </source>
</evidence>
<name>A0A9X0B2M9_9EURO</name>
<dbReference type="EMBL" id="JAPZBU010000009">
    <property type="protein sequence ID" value="KAJ5385894.1"/>
    <property type="molecule type" value="Genomic_DNA"/>
</dbReference>
<reference evidence="1" key="2">
    <citation type="journal article" date="2023" name="IMA Fungus">
        <title>Comparative genomic study of the Penicillium genus elucidates a diverse pangenome and 15 lateral gene transfer events.</title>
        <authorList>
            <person name="Petersen C."/>
            <person name="Sorensen T."/>
            <person name="Nielsen M.R."/>
            <person name="Sondergaard T.E."/>
            <person name="Sorensen J.L."/>
            <person name="Fitzpatrick D.A."/>
            <person name="Frisvad J.C."/>
            <person name="Nielsen K.L."/>
        </authorList>
    </citation>
    <scope>NUCLEOTIDE SEQUENCE</scope>
    <source>
        <strain evidence="1">IBT 29677</strain>
    </source>
</reference>
<dbReference type="OrthoDB" id="10522821at2759"/>
<dbReference type="RefSeq" id="XP_056483692.1">
    <property type="nucleotide sequence ID" value="XM_056633072.1"/>
</dbReference>
<gene>
    <name evidence="1" type="ORF">N7509_008435</name>
</gene>
<organism evidence="1 2">
    <name type="scientific">Penicillium cosmopolitanum</name>
    <dbReference type="NCBI Taxonomy" id="1131564"/>
    <lineage>
        <taxon>Eukaryota</taxon>
        <taxon>Fungi</taxon>
        <taxon>Dikarya</taxon>
        <taxon>Ascomycota</taxon>
        <taxon>Pezizomycotina</taxon>
        <taxon>Eurotiomycetes</taxon>
        <taxon>Eurotiomycetidae</taxon>
        <taxon>Eurotiales</taxon>
        <taxon>Aspergillaceae</taxon>
        <taxon>Penicillium</taxon>
    </lineage>
</organism>
<proteinExistence type="predicted"/>
<keyword evidence="2" id="KW-1185">Reference proteome</keyword>
<dbReference type="AlphaFoldDB" id="A0A9X0B2M9"/>
<accession>A0A9X0B2M9</accession>
<dbReference type="GeneID" id="81372052"/>
<evidence type="ECO:0000313" key="2">
    <source>
        <dbReference type="Proteomes" id="UP001147747"/>
    </source>
</evidence>
<protein>
    <submittedName>
        <fullName evidence="1">Uncharacterized protein</fullName>
    </submittedName>
</protein>
<dbReference type="Proteomes" id="UP001147747">
    <property type="component" value="Unassembled WGS sequence"/>
</dbReference>
<comment type="caution">
    <text evidence="1">The sequence shown here is derived from an EMBL/GenBank/DDBJ whole genome shotgun (WGS) entry which is preliminary data.</text>
</comment>
<sequence length="165" mass="17920">MSGNPQQGLRDLSSCSADRTYAQRYVVVLTELQDEAMKLVEEESRTLPLTNGVQALHKRPVATFCNSSNVNTDGIQATVPVPGDVVVSCEDFHTIGSNLNGQPSQNAELSGPSDVYERTDSWTIHDLENQEAFRDLNIEGLADLAFIFSAENTSLFQSGEGLGVI</sequence>
<reference evidence="1" key="1">
    <citation type="submission" date="2022-12" db="EMBL/GenBank/DDBJ databases">
        <authorList>
            <person name="Petersen C."/>
        </authorList>
    </citation>
    <scope>NUCLEOTIDE SEQUENCE</scope>
    <source>
        <strain evidence="1">IBT 29677</strain>
    </source>
</reference>